<gene>
    <name evidence="2" type="ORF">B0T21DRAFT_359457</name>
</gene>
<dbReference type="EMBL" id="JAUKTV010000002">
    <property type="protein sequence ID" value="KAK0745320.1"/>
    <property type="molecule type" value="Genomic_DNA"/>
</dbReference>
<comment type="caution">
    <text evidence="2">The sequence shown here is derived from an EMBL/GenBank/DDBJ whole genome shotgun (WGS) entry which is preliminary data.</text>
</comment>
<keyword evidence="1" id="KW-0812">Transmembrane</keyword>
<protein>
    <submittedName>
        <fullName evidence="2">Uncharacterized protein</fullName>
    </submittedName>
</protein>
<organism evidence="2 3">
    <name type="scientific">Apiosordaria backusii</name>
    <dbReference type="NCBI Taxonomy" id="314023"/>
    <lineage>
        <taxon>Eukaryota</taxon>
        <taxon>Fungi</taxon>
        <taxon>Dikarya</taxon>
        <taxon>Ascomycota</taxon>
        <taxon>Pezizomycotina</taxon>
        <taxon>Sordariomycetes</taxon>
        <taxon>Sordariomycetidae</taxon>
        <taxon>Sordariales</taxon>
        <taxon>Lasiosphaeriaceae</taxon>
        <taxon>Apiosordaria</taxon>
    </lineage>
</organism>
<accession>A0AA40K495</accession>
<dbReference type="AlphaFoldDB" id="A0AA40K495"/>
<dbReference type="Proteomes" id="UP001172159">
    <property type="component" value="Unassembled WGS sequence"/>
</dbReference>
<keyword evidence="1" id="KW-0472">Membrane</keyword>
<proteinExistence type="predicted"/>
<evidence type="ECO:0000313" key="3">
    <source>
        <dbReference type="Proteomes" id="UP001172159"/>
    </source>
</evidence>
<evidence type="ECO:0000256" key="1">
    <source>
        <dbReference type="SAM" id="Phobius"/>
    </source>
</evidence>
<reference evidence="2" key="1">
    <citation type="submission" date="2023-06" db="EMBL/GenBank/DDBJ databases">
        <title>Genome-scale phylogeny and comparative genomics of the fungal order Sordariales.</title>
        <authorList>
            <consortium name="Lawrence Berkeley National Laboratory"/>
            <person name="Hensen N."/>
            <person name="Bonometti L."/>
            <person name="Westerberg I."/>
            <person name="Brannstrom I.O."/>
            <person name="Guillou S."/>
            <person name="Cros-Aarteil S."/>
            <person name="Calhoun S."/>
            <person name="Haridas S."/>
            <person name="Kuo A."/>
            <person name="Mondo S."/>
            <person name="Pangilinan J."/>
            <person name="Riley R."/>
            <person name="Labutti K."/>
            <person name="Andreopoulos B."/>
            <person name="Lipzen A."/>
            <person name="Chen C."/>
            <person name="Yanf M."/>
            <person name="Daum C."/>
            <person name="Ng V."/>
            <person name="Clum A."/>
            <person name="Steindorff A."/>
            <person name="Ohm R."/>
            <person name="Martin F."/>
            <person name="Silar P."/>
            <person name="Natvig D."/>
            <person name="Lalanne C."/>
            <person name="Gautier V."/>
            <person name="Ament-Velasquez S.L."/>
            <person name="Kruys A."/>
            <person name="Hutchinson M.I."/>
            <person name="Powell A.J."/>
            <person name="Barry K."/>
            <person name="Miller A.N."/>
            <person name="Grigoriev I.V."/>
            <person name="Debuchy R."/>
            <person name="Gladieux P."/>
            <person name="Thoren M.H."/>
            <person name="Johannesson H."/>
        </authorList>
    </citation>
    <scope>NUCLEOTIDE SEQUENCE</scope>
    <source>
        <strain evidence="2">CBS 540.89</strain>
    </source>
</reference>
<sequence length="209" mass="23387">MRSGTVPSLVVSFDEIGNHCRGVILSTKGSPLFSNILLSLFHLSLHRCPNLSLPRLILYIYIDSPAASHICTHNAHLPTMFPFKTKDKTRRETRQRLDDMRDQLGKIDDKLTTLINNHLKNTDPARHELEDNSDLLLHYSHSNRQAAQPVWLPAAPPATTREEASHNAGPQHHPTEAVLAQPAPAADNRSLILLLVCAFLVAIFLRFFA</sequence>
<evidence type="ECO:0000313" key="2">
    <source>
        <dbReference type="EMBL" id="KAK0745320.1"/>
    </source>
</evidence>
<keyword evidence="1" id="KW-1133">Transmembrane helix</keyword>
<name>A0AA40K495_9PEZI</name>
<feature type="transmembrane region" description="Helical" evidence="1">
    <location>
        <begin position="191"/>
        <end position="208"/>
    </location>
</feature>
<keyword evidence="3" id="KW-1185">Reference proteome</keyword>